<keyword evidence="4" id="KW-0031">Aminopeptidase</keyword>
<dbReference type="InterPro" id="IPR027268">
    <property type="entry name" value="Peptidase_M4/M1_CTD_sf"/>
</dbReference>
<dbReference type="Proteomes" id="UP000092932">
    <property type="component" value="Chromosome"/>
</dbReference>
<gene>
    <name evidence="4" type="ORF">A6F68_00205</name>
</gene>
<name>A0A1B2A9A1_9SPHN</name>
<evidence type="ECO:0000313" key="4">
    <source>
        <dbReference type="EMBL" id="ANY18740.1"/>
    </source>
</evidence>
<keyword evidence="5" id="KW-1185">Reference proteome</keyword>
<keyword evidence="1" id="KW-0732">Signal</keyword>
<dbReference type="EMBL" id="CP016591">
    <property type="protein sequence ID" value="ANY18740.1"/>
    <property type="molecule type" value="Genomic_DNA"/>
</dbReference>
<dbReference type="PIRSF" id="PIRSF016493">
    <property type="entry name" value="Glycyl_aminpptds"/>
    <property type="match status" value="1"/>
</dbReference>
<feature type="chain" id="PRO_5008533924" evidence="1">
    <location>
        <begin position="30"/>
        <end position="648"/>
    </location>
</feature>
<dbReference type="InterPro" id="IPR040756">
    <property type="entry name" value="Peptidase_M61_N"/>
</dbReference>
<dbReference type="Gene3D" id="2.30.42.10">
    <property type="match status" value="1"/>
</dbReference>
<reference evidence="4 5" key="1">
    <citation type="submission" date="2016-07" db="EMBL/GenBank/DDBJ databases">
        <title>Complete genome sequence of Altererythrobacter dongtanensis KCTC 22672, a type strain with esterase isolated from tidal flat.</title>
        <authorList>
            <person name="Cheng H."/>
            <person name="Wu Y.-H."/>
            <person name="Zhou P."/>
            <person name="Huo Y.-Y."/>
            <person name="Wang C.-S."/>
            <person name="Xu X.-W."/>
        </authorList>
    </citation>
    <scope>NUCLEOTIDE SEQUENCE [LARGE SCALE GENOMIC DNA]</scope>
    <source>
        <strain evidence="4 5">KCTC 22672</strain>
    </source>
</reference>
<dbReference type="Pfam" id="PF17899">
    <property type="entry name" value="Peptidase_M61_N"/>
    <property type="match status" value="1"/>
</dbReference>
<dbReference type="InterPro" id="IPR036034">
    <property type="entry name" value="PDZ_sf"/>
</dbReference>
<organism evidence="4 5">
    <name type="scientific">Tsuneonella dongtanensis</name>
    <dbReference type="NCBI Taxonomy" id="692370"/>
    <lineage>
        <taxon>Bacteria</taxon>
        <taxon>Pseudomonadati</taxon>
        <taxon>Pseudomonadota</taxon>
        <taxon>Alphaproteobacteria</taxon>
        <taxon>Sphingomonadales</taxon>
        <taxon>Erythrobacteraceae</taxon>
        <taxon>Tsuneonella</taxon>
    </lineage>
</organism>
<protein>
    <submittedName>
        <fullName evidence="4">M61 glycyl aminopeptidase</fullName>
    </submittedName>
</protein>
<dbReference type="InterPro" id="IPR024191">
    <property type="entry name" value="Peptidase_M61"/>
</dbReference>
<dbReference type="KEGG" id="ado:A6F68_00205"/>
<sequence>MGCCPMRRAMFARLITAAAVLAFAAPAVAERSMPPVSANARVPALPPSRDVPWPGGTMTLAVDASDTIGRAFRTQQTIPLPAGTRELVLVYPKWLPGNHGPTGQIHRLGDIKFTSGSRTLSWERDEGEPYAFRIAVPAGAREVNAFLTYTSPFSSSDWRPLMTQALANVQWEKMSLYPAGHAVRRIKVRPRLTLPEGWTAAAALDGARQVGRTVEWAETDYETLVDSPVFAGAHRTNFDLGQNVTLNVFADHPRQLAAPDELLPTHRKMVAEITHLFGTRQFDRYEFLVALTDELGGIGLEHHRSSENTFSGNAFTDWKNQAHRRGLLPHEMVHSWNGKHRRPAALWAPDYHTQVNGDLLWVYEGQTSFWDSVLAARSGVQPKDVALGEIATNAANYSAQAGRAWRSVEDTTFNPALAYRKPQPFPTLSRGTDYYSESALIWLEADQIIRRGTGEARGLDDFAKVFFGTSEGDWGVKTYTFDDVVAALNAVHPYDWAGFLDTRFRKPGQPAPTRGIEMAGYRLVWKDEPNPFTKQGGAAGDFAWSLGFSVGSDGTVSGTRWGSPGHDAGLVPGTVIEAVDGFAFSRDRLTTAVKEARDGKAPIRLIVKRGDRFDTVDLKWTGGLRFPWIEPAGEGEQPLDRLLAPRTQ</sequence>
<keyword evidence="4" id="KW-0378">Hydrolase</keyword>
<dbReference type="Gene3D" id="1.10.390.10">
    <property type="entry name" value="Neutral Protease Domain 2"/>
    <property type="match status" value="1"/>
</dbReference>
<dbReference type="Pfam" id="PF05299">
    <property type="entry name" value="Peptidase_M61"/>
    <property type="match status" value="1"/>
</dbReference>
<dbReference type="PATRIC" id="fig|692370.5.peg.212"/>
<feature type="domain" description="Peptidase M61 catalytic" evidence="2">
    <location>
        <begin position="325"/>
        <end position="441"/>
    </location>
</feature>
<keyword evidence="4" id="KW-0645">Protease</keyword>
<evidence type="ECO:0000259" key="2">
    <source>
        <dbReference type="Pfam" id="PF05299"/>
    </source>
</evidence>
<evidence type="ECO:0000313" key="5">
    <source>
        <dbReference type="Proteomes" id="UP000092932"/>
    </source>
</evidence>
<dbReference type="AlphaFoldDB" id="A0A1B2A9A1"/>
<accession>A0A1B2A9A1</accession>
<proteinExistence type="predicted"/>
<feature type="domain" description="Peptidase M61 N-terminal" evidence="3">
    <location>
        <begin position="60"/>
        <end position="233"/>
    </location>
</feature>
<dbReference type="Gene3D" id="2.60.40.3650">
    <property type="match status" value="1"/>
</dbReference>
<dbReference type="STRING" id="692370.A6F68_00205"/>
<evidence type="ECO:0000259" key="3">
    <source>
        <dbReference type="Pfam" id="PF17899"/>
    </source>
</evidence>
<evidence type="ECO:0000256" key="1">
    <source>
        <dbReference type="SAM" id="SignalP"/>
    </source>
</evidence>
<dbReference type="SUPFAM" id="SSF50156">
    <property type="entry name" value="PDZ domain-like"/>
    <property type="match status" value="1"/>
</dbReference>
<dbReference type="InterPro" id="IPR007963">
    <property type="entry name" value="Peptidase_M61_catalytic"/>
</dbReference>
<dbReference type="GO" id="GO:0004177">
    <property type="term" value="F:aminopeptidase activity"/>
    <property type="evidence" value="ECO:0007669"/>
    <property type="project" value="UniProtKB-KW"/>
</dbReference>
<feature type="signal peptide" evidence="1">
    <location>
        <begin position="1"/>
        <end position="29"/>
    </location>
</feature>